<protein>
    <recommendedName>
        <fullName evidence="3">G-patch domain-containing protein</fullName>
    </recommendedName>
</protein>
<evidence type="ECO:0008006" key="3">
    <source>
        <dbReference type="Google" id="ProtNLM"/>
    </source>
</evidence>
<evidence type="ECO:0000313" key="2">
    <source>
        <dbReference type="Proteomes" id="UP000224567"/>
    </source>
</evidence>
<gene>
    <name evidence="1" type="ORF">CQW23_19500</name>
</gene>
<accession>A0A2G2W5Z5</accession>
<dbReference type="Proteomes" id="UP000224567">
    <property type="component" value="Unassembled WGS sequence"/>
</dbReference>
<organism evidence="1 2">
    <name type="scientific">Capsicum baccatum</name>
    <name type="common">Peruvian pepper</name>
    <dbReference type="NCBI Taxonomy" id="33114"/>
    <lineage>
        <taxon>Eukaryota</taxon>
        <taxon>Viridiplantae</taxon>
        <taxon>Streptophyta</taxon>
        <taxon>Embryophyta</taxon>
        <taxon>Tracheophyta</taxon>
        <taxon>Spermatophyta</taxon>
        <taxon>Magnoliopsida</taxon>
        <taxon>eudicotyledons</taxon>
        <taxon>Gunneridae</taxon>
        <taxon>Pentapetalae</taxon>
        <taxon>asterids</taxon>
        <taxon>lamiids</taxon>
        <taxon>Solanales</taxon>
        <taxon>Solanaceae</taxon>
        <taxon>Solanoideae</taxon>
        <taxon>Capsiceae</taxon>
        <taxon>Capsicum</taxon>
    </lineage>
</organism>
<dbReference type="EMBL" id="MLFT02000008">
    <property type="protein sequence ID" value="PHT40646.1"/>
    <property type="molecule type" value="Genomic_DNA"/>
</dbReference>
<dbReference type="OrthoDB" id="1283000at2759"/>
<proteinExistence type="predicted"/>
<sequence>MQTAKINERIEPIEVKILSVVKMVALEVLTTGYQPKIGLGQNNDSIIKMVQLKHQRGTTGLGYNPTSGGVYSEGSEVTVFVPAQVPVSGKVGDENIIGEIENLFVVMIEGASEMDFKKLTIHDAEPREVLQNWTISPFYFDRSHGSVEF</sequence>
<dbReference type="AlphaFoldDB" id="A0A2G2W5Z5"/>
<comment type="caution">
    <text evidence="1">The sequence shown here is derived from an EMBL/GenBank/DDBJ whole genome shotgun (WGS) entry which is preliminary data.</text>
</comment>
<name>A0A2G2W5Z5_CAPBA</name>
<reference evidence="1 2" key="1">
    <citation type="journal article" date="2017" name="Genome Biol.">
        <title>New reference genome sequences of hot pepper reveal the massive evolution of plant disease-resistance genes by retroduplication.</title>
        <authorList>
            <person name="Kim S."/>
            <person name="Park J."/>
            <person name="Yeom S.I."/>
            <person name="Kim Y.M."/>
            <person name="Seo E."/>
            <person name="Kim K.T."/>
            <person name="Kim M.S."/>
            <person name="Lee J.M."/>
            <person name="Cheong K."/>
            <person name="Shin H.S."/>
            <person name="Kim S.B."/>
            <person name="Han K."/>
            <person name="Lee J."/>
            <person name="Park M."/>
            <person name="Lee H.A."/>
            <person name="Lee H.Y."/>
            <person name="Lee Y."/>
            <person name="Oh S."/>
            <person name="Lee J.H."/>
            <person name="Choi E."/>
            <person name="Choi E."/>
            <person name="Lee S.E."/>
            <person name="Jeon J."/>
            <person name="Kim H."/>
            <person name="Choi G."/>
            <person name="Song H."/>
            <person name="Lee J."/>
            <person name="Lee S.C."/>
            <person name="Kwon J.K."/>
            <person name="Lee H.Y."/>
            <person name="Koo N."/>
            <person name="Hong Y."/>
            <person name="Kim R.W."/>
            <person name="Kang W.H."/>
            <person name="Huh J.H."/>
            <person name="Kang B.C."/>
            <person name="Yang T.J."/>
            <person name="Lee Y.H."/>
            <person name="Bennetzen J.L."/>
            <person name="Choi D."/>
        </authorList>
    </citation>
    <scope>NUCLEOTIDE SEQUENCE [LARGE SCALE GENOMIC DNA]</scope>
    <source>
        <strain evidence="2">cv. PBC81</strain>
    </source>
</reference>
<reference evidence="2" key="2">
    <citation type="journal article" date="2017" name="J. Anim. Genet.">
        <title>Multiple reference genome sequences of hot pepper reveal the massive evolution of plant disease resistance genes by retroduplication.</title>
        <authorList>
            <person name="Kim S."/>
            <person name="Park J."/>
            <person name="Yeom S.-I."/>
            <person name="Kim Y.-M."/>
            <person name="Seo E."/>
            <person name="Kim K.-T."/>
            <person name="Kim M.-S."/>
            <person name="Lee J.M."/>
            <person name="Cheong K."/>
            <person name="Shin H.-S."/>
            <person name="Kim S.-B."/>
            <person name="Han K."/>
            <person name="Lee J."/>
            <person name="Park M."/>
            <person name="Lee H.-A."/>
            <person name="Lee H.-Y."/>
            <person name="Lee Y."/>
            <person name="Oh S."/>
            <person name="Lee J.H."/>
            <person name="Choi E."/>
            <person name="Choi E."/>
            <person name="Lee S.E."/>
            <person name="Jeon J."/>
            <person name="Kim H."/>
            <person name="Choi G."/>
            <person name="Song H."/>
            <person name="Lee J."/>
            <person name="Lee S.-C."/>
            <person name="Kwon J.-K."/>
            <person name="Lee H.-Y."/>
            <person name="Koo N."/>
            <person name="Hong Y."/>
            <person name="Kim R.W."/>
            <person name="Kang W.-H."/>
            <person name="Huh J.H."/>
            <person name="Kang B.-C."/>
            <person name="Yang T.-J."/>
            <person name="Lee Y.-H."/>
            <person name="Bennetzen J.L."/>
            <person name="Choi D."/>
        </authorList>
    </citation>
    <scope>NUCLEOTIDE SEQUENCE [LARGE SCALE GENOMIC DNA]</scope>
    <source>
        <strain evidence="2">cv. PBC81</strain>
    </source>
</reference>
<keyword evidence="2" id="KW-1185">Reference proteome</keyword>
<evidence type="ECO:0000313" key="1">
    <source>
        <dbReference type="EMBL" id="PHT40646.1"/>
    </source>
</evidence>